<protein>
    <recommendedName>
        <fullName evidence="5">TRP C-terminal domain-containing protein</fullName>
    </recommendedName>
</protein>
<name>A0A812PG61_SYMPI</name>
<feature type="transmembrane region" description="Helical" evidence="2">
    <location>
        <begin position="139"/>
        <end position="162"/>
    </location>
</feature>
<evidence type="ECO:0000313" key="4">
    <source>
        <dbReference type="Proteomes" id="UP000649617"/>
    </source>
</evidence>
<evidence type="ECO:0000256" key="1">
    <source>
        <dbReference type="SAM" id="MobiDB-lite"/>
    </source>
</evidence>
<dbReference type="PANTHER" id="PTHR11319">
    <property type="entry name" value="G PROTEIN-COUPLED RECEPTOR-RELATED"/>
    <property type="match status" value="1"/>
</dbReference>
<keyword evidence="2" id="KW-0472">Membrane</keyword>
<sequence length="510" mass="55702">MWERNCLDHEPRTAQQRKQVGGGGPCSEGTNCPGSNQLELLPGFFSSTENPGSVFRCYGDESRCSGGPPGSCVSGRDNRSLACGACLEGLRAAGASCEECGDGDYILSVLTGLVILLGTGCLHFMLLRQDKEHYIQTQTQAGLLNASVFASQLVVCLQLVVVIQKLDIAWGVPFLQMLQSLSILSLEEFLRAFFAFSCVATLPATTQFLVQTVMLPASLLLGPVLVHLGCALAWRREGLQLNVFFRMVGSLALLFFIVLCTAALEPFQCQPHPNGSSTIASGISALCNFTDDHLDLCLIGGILSLLPVGFLTLAFWAILLQFPRRLLAGDQRFVRLFSFLILRFRPSCEGFAVFVMARNLMFAIAPVLPTPGLSLLLIQSLLFLTTTVVAIYKPWRLPSAAYTDMVLCSVFLLVVLQGSFLMKGLPQDSMDATQASMILLSVAMILLLLVLAGVSLALLALHARRRYKKQFDFFLSHHKRSAGSLARLMKMELRLSGCTFFWMLTTSQTS</sequence>
<feature type="transmembrane region" description="Helical" evidence="2">
    <location>
        <begin position="340"/>
        <end position="361"/>
    </location>
</feature>
<evidence type="ECO:0000256" key="2">
    <source>
        <dbReference type="SAM" id="Phobius"/>
    </source>
</evidence>
<gene>
    <name evidence="3" type="ORF">SPIL2461_LOCUS8211</name>
</gene>
<comment type="caution">
    <text evidence="3">The sequence shown here is derived from an EMBL/GenBank/DDBJ whole genome shotgun (WGS) entry which is preliminary data.</text>
</comment>
<reference evidence="3" key="1">
    <citation type="submission" date="2021-02" db="EMBL/GenBank/DDBJ databases">
        <authorList>
            <person name="Dougan E. K."/>
            <person name="Rhodes N."/>
            <person name="Thang M."/>
            <person name="Chan C."/>
        </authorList>
    </citation>
    <scope>NUCLEOTIDE SEQUENCE</scope>
</reference>
<feature type="region of interest" description="Disordered" evidence="1">
    <location>
        <begin position="1"/>
        <end position="27"/>
    </location>
</feature>
<proteinExistence type="predicted"/>
<keyword evidence="2" id="KW-0812">Transmembrane</keyword>
<dbReference type="OrthoDB" id="10615271at2759"/>
<keyword evidence="4" id="KW-1185">Reference proteome</keyword>
<dbReference type="EMBL" id="CAJNIZ010013331">
    <property type="protein sequence ID" value="CAE7346791.1"/>
    <property type="molecule type" value="Genomic_DNA"/>
</dbReference>
<dbReference type="AlphaFoldDB" id="A0A812PG61"/>
<organism evidence="3 4">
    <name type="scientific">Symbiodinium pilosum</name>
    <name type="common">Dinoflagellate</name>
    <dbReference type="NCBI Taxonomy" id="2952"/>
    <lineage>
        <taxon>Eukaryota</taxon>
        <taxon>Sar</taxon>
        <taxon>Alveolata</taxon>
        <taxon>Dinophyceae</taxon>
        <taxon>Suessiales</taxon>
        <taxon>Symbiodiniaceae</taxon>
        <taxon>Symbiodinium</taxon>
    </lineage>
</organism>
<feature type="transmembrane region" description="Helical" evidence="2">
    <location>
        <begin position="298"/>
        <end position="319"/>
    </location>
</feature>
<feature type="transmembrane region" description="Helical" evidence="2">
    <location>
        <begin position="216"/>
        <end position="234"/>
    </location>
</feature>
<feature type="compositionally biased region" description="Basic and acidic residues" evidence="1">
    <location>
        <begin position="1"/>
        <end position="12"/>
    </location>
</feature>
<feature type="transmembrane region" description="Helical" evidence="2">
    <location>
        <begin position="437"/>
        <end position="461"/>
    </location>
</feature>
<evidence type="ECO:0000313" key="3">
    <source>
        <dbReference type="EMBL" id="CAE7346791.1"/>
    </source>
</evidence>
<keyword evidence="2" id="KW-1133">Transmembrane helix</keyword>
<dbReference type="PANTHER" id="PTHR11319:SF35">
    <property type="entry name" value="OUTER MEMBRANE PROTEIN PMPC-RELATED"/>
    <property type="match status" value="1"/>
</dbReference>
<feature type="transmembrane region" description="Helical" evidence="2">
    <location>
        <begin position="404"/>
        <end position="425"/>
    </location>
</feature>
<feature type="non-terminal residue" evidence="3">
    <location>
        <position position="510"/>
    </location>
</feature>
<dbReference type="Proteomes" id="UP000649617">
    <property type="component" value="Unassembled WGS sequence"/>
</dbReference>
<feature type="transmembrane region" description="Helical" evidence="2">
    <location>
        <begin position="373"/>
        <end position="392"/>
    </location>
</feature>
<accession>A0A812PG61</accession>
<evidence type="ECO:0008006" key="5">
    <source>
        <dbReference type="Google" id="ProtNLM"/>
    </source>
</evidence>
<feature type="transmembrane region" description="Helical" evidence="2">
    <location>
        <begin position="105"/>
        <end position="127"/>
    </location>
</feature>
<feature type="transmembrane region" description="Helical" evidence="2">
    <location>
        <begin position="243"/>
        <end position="264"/>
    </location>
</feature>